<proteinExistence type="predicted"/>
<dbReference type="RefSeq" id="WP_126011544.1">
    <property type="nucleotide sequence ID" value="NZ_CP032509.1"/>
</dbReference>
<name>A0A3Q8XT51_9HYPH</name>
<keyword evidence="2" id="KW-1185">Reference proteome</keyword>
<evidence type="ECO:0000313" key="1">
    <source>
        <dbReference type="EMBL" id="AZN73038.1"/>
    </source>
</evidence>
<dbReference type="AlphaFoldDB" id="A0A3Q8XT51"/>
<dbReference type="KEGG" id="abaw:D5400_18645"/>
<evidence type="ECO:0000313" key="2">
    <source>
        <dbReference type="Proteomes" id="UP000268192"/>
    </source>
</evidence>
<gene>
    <name evidence="1" type="ORF">D5400_18645</name>
</gene>
<protein>
    <submittedName>
        <fullName evidence="1">Uncharacterized protein</fullName>
    </submittedName>
</protein>
<dbReference type="EMBL" id="CP032509">
    <property type="protein sequence ID" value="AZN73038.1"/>
    <property type="molecule type" value="Genomic_DNA"/>
</dbReference>
<accession>A0A3Q8XT51</accession>
<organism evidence="1 2">
    <name type="scientific">Georhizobium profundi</name>
    <dbReference type="NCBI Taxonomy" id="2341112"/>
    <lineage>
        <taxon>Bacteria</taxon>
        <taxon>Pseudomonadati</taxon>
        <taxon>Pseudomonadota</taxon>
        <taxon>Alphaproteobacteria</taxon>
        <taxon>Hyphomicrobiales</taxon>
        <taxon>Rhizobiaceae</taxon>
        <taxon>Georhizobium</taxon>
    </lineage>
</organism>
<dbReference type="Proteomes" id="UP000268192">
    <property type="component" value="Chromosome"/>
</dbReference>
<reference evidence="1 2" key="1">
    <citation type="submission" date="2018-09" db="EMBL/GenBank/DDBJ databases">
        <title>Marinorhizobium profundi gen. nov., sp. nov., isolated from a deep-sea sediment sample from the New Britain Trench and proposal of Marinorhizobiaceae fam. nov. in the order Rhizobiales of the class Alphaproteobacteria.</title>
        <authorList>
            <person name="Cao J."/>
        </authorList>
    </citation>
    <scope>NUCLEOTIDE SEQUENCE [LARGE SCALE GENOMIC DNA]</scope>
    <source>
        <strain evidence="1 2">WS11</strain>
    </source>
</reference>
<sequence length="63" mass="6420">MKTFLLAAITAGVLAYGANFILNSNWQATSATAYTTSGARVGDPGGNLVGADWPAAAESERDS</sequence>